<dbReference type="STRING" id="289003.SAMN05216190_12764"/>
<sequence length="159" mass="17296">MDRYVMLPFWLAEQRLAVTLDQVVRVLPALQVSPLPGAPEAVCGLVNVRGKLLPVVDLARRFGWATPVPGLWQPFIWLRSSARELLLPVARVESVCSAAAEDFIPVPDPRVPSSLLRGALRTDQGLLLIQDVEQLLSAGDELQLAALLTDDGRLADAAD</sequence>
<dbReference type="AlphaFoldDB" id="A0A1I5UWN6"/>
<feature type="domain" description="CheW-like" evidence="1">
    <location>
        <begin position="3"/>
        <end position="141"/>
    </location>
</feature>
<protein>
    <submittedName>
        <fullName evidence="2">CheW protein</fullName>
    </submittedName>
</protein>
<dbReference type="SMART" id="SM00260">
    <property type="entry name" value="CheW"/>
    <property type="match status" value="1"/>
</dbReference>
<dbReference type="Proteomes" id="UP000198784">
    <property type="component" value="Unassembled WGS sequence"/>
</dbReference>
<gene>
    <name evidence="2" type="ORF">SAMN05216190_12764</name>
</gene>
<dbReference type="Gene3D" id="2.30.30.40">
    <property type="entry name" value="SH3 Domains"/>
    <property type="match status" value="1"/>
</dbReference>
<dbReference type="RefSeq" id="WP_090503722.1">
    <property type="nucleotide sequence ID" value="NZ_FOWX01000027.1"/>
</dbReference>
<evidence type="ECO:0000313" key="2">
    <source>
        <dbReference type="EMBL" id="SFP99447.1"/>
    </source>
</evidence>
<dbReference type="PANTHER" id="PTHR22617">
    <property type="entry name" value="CHEMOTAXIS SENSOR HISTIDINE KINASE-RELATED"/>
    <property type="match status" value="1"/>
</dbReference>
<evidence type="ECO:0000259" key="1">
    <source>
        <dbReference type="PROSITE" id="PS50851"/>
    </source>
</evidence>
<dbReference type="InterPro" id="IPR036061">
    <property type="entry name" value="CheW-like_dom_sf"/>
</dbReference>
<name>A0A1I5UWN6_9PSED</name>
<dbReference type="InterPro" id="IPR002545">
    <property type="entry name" value="CheW-lke_dom"/>
</dbReference>
<dbReference type="Gene3D" id="2.40.50.180">
    <property type="entry name" value="CheA-289, Domain 4"/>
    <property type="match status" value="1"/>
</dbReference>
<dbReference type="GO" id="GO:0005829">
    <property type="term" value="C:cytosol"/>
    <property type="evidence" value="ECO:0007669"/>
    <property type="project" value="TreeGrafter"/>
</dbReference>
<dbReference type="GO" id="GO:0007165">
    <property type="term" value="P:signal transduction"/>
    <property type="evidence" value="ECO:0007669"/>
    <property type="project" value="InterPro"/>
</dbReference>
<evidence type="ECO:0000313" key="3">
    <source>
        <dbReference type="Proteomes" id="UP000198784"/>
    </source>
</evidence>
<dbReference type="OrthoDB" id="3291462at2"/>
<proteinExistence type="predicted"/>
<dbReference type="InterPro" id="IPR039315">
    <property type="entry name" value="CheW"/>
</dbReference>
<dbReference type="Pfam" id="PF01584">
    <property type="entry name" value="CheW"/>
    <property type="match status" value="1"/>
</dbReference>
<accession>A0A1I5UWN6</accession>
<dbReference type="SUPFAM" id="SSF50341">
    <property type="entry name" value="CheW-like"/>
    <property type="match status" value="1"/>
</dbReference>
<dbReference type="PANTHER" id="PTHR22617:SF23">
    <property type="entry name" value="CHEMOTAXIS PROTEIN CHEW"/>
    <property type="match status" value="1"/>
</dbReference>
<dbReference type="EMBL" id="FOWX01000027">
    <property type="protein sequence ID" value="SFP99447.1"/>
    <property type="molecule type" value="Genomic_DNA"/>
</dbReference>
<reference evidence="3" key="1">
    <citation type="submission" date="2016-10" db="EMBL/GenBank/DDBJ databases">
        <authorList>
            <person name="Varghese N."/>
            <person name="Submissions S."/>
        </authorList>
    </citation>
    <scope>NUCLEOTIDE SEQUENCE [LARGE SCALE GENOMIC DNA]</scope>
    <source>
        <strain evidence="3">DSM 17834</strain>
    </source>
</reference>
<dbReference type="GO" id="GO:0006935">
    <property type="term" value="P:chemotaxis"/>
    <property type="evidence" value="ECO:0007669"/>
    <property type="project" value="InterPro"/>
</dbReference>
<keyword evidence="3" id="KW-1185">Reference proteome</keyword>
<organism evidence="2 3">
    <name type="scientific">Pseudomonas borbori</name>
    <dbReference type="NCBI Taxonomy" id="289003"/>
    <lineage>
        <taxon>Bacteria</taxon>
        <taxon>Pseudomonadati</taxon>
        <taxon>Pseudomonadota</taxon>
        <taxon>Gammaproteobacteria</taxon>
        <taxon>Pseudomonadales</taxon>
        <taxon>Pseudomonadaceae</taxon>
        <taxon>Pseudomonas</taxon>
    </lineage>
</organism>
<dbReference type="PROSITE" id="PS50851">
    <property type="entry name" value="CHEW"/>
    <property type="match status" value="1"/>
</dbReference>